<dbReference type="InterPro" id="IPR005079">
    <property type="entry name" value="Peptidase_C45_hydrolase"/>
</dbReference>
<dbReference type="AlphaFoldDB" id="A0A2T3L780"/>
<comment type="caution">
    <text evidence="3">The sequence shown here is derived from an EMBL/GenBank/DDBJ whole genome shotgun (WGS) entry which is preliminary data.</text>
</comment>
<evidence type="ECO:0000256" key="1">
    <source>
        <dbReference type="SAM" id="SignalP"/>
    </source>
</evidence>
<evidence type="ECO:0000313" key="4">
    <source>
        <dbReference type="Proteomes" id="UP000241803"/>
    </source>
</evidence>
<accession>A0A2T3L780</accession>
<dbReference type="Proteomes" id="UP000241803">
    <property type="component" value="Unassembled WGS sequence"/>
</dbReference>
<dbReference type="NCBIfam" id="NF040521">
    <property type="entry name" value="C45_proenzyme"/>
    <property type="match status" value="1"/>
</dbReference>
<evidence type="ECO:0000259" key="2">
    <source>
        <dbReference type="Pfam" id="PF03417"/>
    </source>
</evidence>
<feature type="signal peptide" evidence="1">
    <location>
        <begin position="1"/>
        <end position="24"/>
    </location>
</feature>
<dbReference type="RefSeq" id="WP_107254294.1">
    <property type="nucleotide sequence ID" value="NZ_PYOC01000005.1"/>
</dbReference>
<proteinExistence type="predicted"/>
<dbReference type="EMBL" id="PYOC01000005">
    <property type="protein sequence ID" value="PSV46231.1"/>
    <property type="molecule type" value="Genomic_DNA"/>
</dbReference>
<dbReference type="Pfam" id="PF03417">
    <property type="entry name" value="AAT"/>
    <property type="match status" value="1"/>
</dbReference>
<keyword evidence="1" id="KW-0732">Signal</keyword>
<organism evidence="3 4">
    <name type="scientific">Photobacterium indicum</name>
    <dbReference type="NCBI Taxonomy" id="81447"/>
    <lineage>
        <taxon>Bacteria</taxon>
        <taxon>Pseudomonadati</taxon>
        <taxon>Pseudomonadota</taxon>
        <taxon>Gammaproteobacteria</taxon>
        <taxon>Vibrionales</taxon>
        <taxon>Vibrionaceae</taxon>
        <taxon>Photobacterium</taxon>
    </lineage>
</organism>
<dbReference type="Gene3D" id="3.60.60.10">
    <property type="entry name" value="Penicillin V Acylase, Chain A"/>
    <property type="match status" value="1"/>
</dbReference>
<name>A0A2T3L780_9GAMM</name>
<sequence length="402" mass="43555">MITFKRTIIAAMAALSTLSGNASAISLEPVEGLNVQQPYYAPENFVQQTDMPVVNIQGVQPADYAKIFEAQIGEQVRRGIKEAEYVYQLAGIELTSFEKRSTKVLENSRKLNPEYFDIVEALAKVGGITVEEMFTLSQLDAALASAADTSLRGCTTVSFDGTGVVGQVNDTPSLSGGNYWVLQADDFIQVMASGFYGSGQTMGKDLGVVINFQGTDSKGVGLDSSMAIELGALQNYIVRHAKSVDEAIKILDKHRTVVASHFNFADRQGNTVGVEMLSGTNYVIKRDAGIGHANHSERPGVMQAFAESIGMPKRNKERTIATAYTEWRADFAQQFIDNTPEGNIDAAKYVLNTKPIAQHAAYGSDFITTLTAVIDTKAGCMEVAPGVGEWNDFKKVCFIPTK</sequence>
<dbReference type="InterPro" id="IPR047794">
    <property type="entry name" value="C45_proenzyme-like"/>
</dbReference>
<keyword evidence="4" id="KW-1185">Reference proteome</keyword>
<protein>
    <recommendedName>
        <fullName evidence="2">Peptidase C45 hydrolase domain-containing protein</fullName>
    </recommendedName>
</protein>
<reference evidence="3 4" key="1">
    <citation type="submission" date="2018-03" db="EMBL/GenBank/DDBJ databases">
        <title>Whole genome sequencing of Histamine producing bacteria.</title>
        <authorList>
            <person name="Butler K."/>
        </authorList>
    </citation>
    <scope>NUCLEOTIDE SEQUENCE [LARGE SCALE GENOMIC DNA]</scope>
    <source>
        <strain evidence="3 4">ATCC 19614</strain>
    </source>
</reference>
<gene>
    <name evidence="3" type="ORF">C9J47_15370</name>
</gene>
<feature type="domain" description="Peptidase C45 hydrolase" evidence="2">
    <location>
        <begin position="233"/>
        <end position="302"/>
    </location>
</feature>
<feature type="chain" id="PRO_5015721890" description="Peptidase C45 hydrolase domain-containing protein" evidence="1">
    <location>
        <begin position="25"/>
        <end position="402"/>
    </location>
</feature>
<evidence type="ECO:0000313" key="3">
    <source>
        <dbReference type="EMBL" id="PSV46231.1"/>
    </source>
</evidence>